<organism evidence="2 3">
    <name type="scientific">Hermanssonia centrifuga</name>
    <dbReference type="NCBI Taxonomy" id="98765"/>
    <lineage>
        <taxon>Eukaryota</taxon>
        <taxon>Fungi</taxon>
        <taxon>Dikarya</taxon>
        <taxon>Basidiomycota</taxon>
        <taxon>Agaricomycotina</taxon>
        <taxon>Agaricomycetes</taxon>
        <taxon>Polyporales</taxon>
        <taxon>Meruliaceae</taxon>
        <taxon>Hermanssonia</taxon>
    </lineage>
</organism>
<gene>
    <name evidence="2" type="ORF">EW026_g3619</name>
</gene>
<comment type="caution">
    <text evidence="2">The sequence shown here is derived from an EMBL/GenBank/DDBJ whole genome shotgun (WGS) entry which is preliminary data.</text>
</comment>
<keyword evidence="3" id="KW-1185">Reference proteome</keyword>
<evidence type="ECO:0000313" key="2">
    <source>
        <dbReference type="EMBL" id="THG98584.1"/>
    </source>
</evidence>
<dbReference type="AlphaFoldDB" id="A0A4S4KJL1"/>
<feature type="region of interest" description="Disordered" evidence="1">
    <location>
        <begin position="181"/>
        <end position="214"/>
    </location>
</feature>
<dbReference type="EMBL" id="SGPJ01000112">
    <property type="protein sequence ID" value="THG98584.1"/>
    <property type="molecule type" value="Genomic_DNA"/>
</dbReference>
<reference evidence="2 3" key="1">
    <citation type="submission" date="2019-02" db="EMBL/GenBank/DDBJ databases">
        <title>Genome sequencing of the rare red list fungi Phlebia centrifuga.</title>
        <authorList>
            <person name="Buettner E."/>
            <person name="Kellner H."/>
        </authorList>
    </citation>
    <scope>NUCLEOTIDE SEQUENCE [LARGE SCALE GENOMIC DNA]</scope>
    <source>
        <strain evidence="2 3">DSM 108282</strain>
    </source>
</reference>
<sequence length="383" mass="42612">MPPAHWRVAIYHQGHVYETRQILEELRIEQATLKAQIEDMKGNMSKHLVLTQEQKDEVTAVCKCMVFEPTRSNYDISAEVVATLRSNKDNNGLKGIFKSPAHVKILTSYVRRQSSYARNHYRKHLKESIADGKKKCGISKCVREAGKKLLEGVGKGDVTAAHALRIAILRHFIRNHPHLMDYADEDEPDENEVTSGPESSMNTMKKRKRAGGRAPDGQDFWGLVTKFIEGKNNAWGVNLKSEGWSSYINQCLAEEHRLFPDDKIPLIPIHTISPSQNIVAQSDSRSLSPRAFGATSDVHSSTVASSLMSSSAFPAPYASGLAVSLPPLRRHYEVNSPSTPSQYRLPEHSYAHNRHSSWSDPAHFEPSLSSILQNDSLGVGPAA</sequence>
<accession>A0A4S4KJL1</accession>
<feature type="compositionally biased region" description="Polar residues" evidence="1">
    <location>
        <begin position="193"/>
        <end position="203"/>
    </location>
</feature>
<evidence type="ECO:0000256" key="1">
    <source>
        <dbReference type="SAM" id="MobiDB-lite"/>
    </source>
</evidence>
<evidence type="ECO:0000313" key="3">
    <source>
        <dbReference type="Proteomes" id="UP000309038"/>
    </source>
</evidence>
<dbReference type="Proteomes" id="UP000309038">
    <property type="component" value="Unassembled WGS sequence"/>
</dbReference>
<proteinExistence type="predicted"/>
<protein>
    <submittedName>
        <fullName evidence="2">Uncharacterized protein</fullName>
    </submittedName>
</protein>
<feature type="compositionally biased region" description="Acidic residues" evidence="1">
    <location>
        <begin position="182"/>
        <end position="192"/>
    </location>
</feature>
<name>A0A4S4KJL1_9APHY</name>